<evidence type="ECO:0000259" key="9">
    <source>
        <dbReference type="Pfam" id="PF02771"/>
    </source>
</evidence>
<dbReference type="InterPro" id="IPR046373">
    <property type="entry name" value="Acyl-CoA_Oxase/DH_mid-dom_sf"/>
</dbReference>
<dbReference type="PANTHER" id="PTHR43292">
    <property type="entry name" value="ACYL-COA DEHYDROGENASE"/>
    <property type="match status" value="1"/>
</dbReference>
<keyword evidence="5 6" id="KW-0560">Oxidoreductase</keyword>
<dbReference type="InterPro" id="IPR013786">
    <property type="entry name" value="AcylCoA_DH/ox_N"/>
</dbReference>
<evidence type="ECO:0000256" key="1">
    <source>
        <dbReference type="ARBA" id="ARBA00001974"/>
    </source>
</evidence>
<gene>
    <name evidence="10" type="ORF">SBA_ch2_4500</name>
</gene>
<evidence type="ECO:0000256" key="6">
    <source>
        <dbReference type="RuleBase" id="RU362125"/>
    </source>
</evidence>
<organism evidence="10 11">
    <name type="scientific">Sphingomonas bisphenolicum</name>
    <dbReference type="NCBI Taxonomy" id="296544"/>
    <lineage>
        <taxon>Bacteria</taxon>
        <taxon>Pseudomonadati</taxon>
        <taxon>Pseudomonadota</taxon>
        <taxon>Alphaproteobacteria</taxon>
        <taxon>Sphingomonadales</taxon>
        <taxon>Sphingomonadaceae</taxon>
        <taxon>Sphingomonas</taxon>
    </lineage>
</organism>
<dbReference type="InterPro" id="IPR009075">
    <property type="entry name" value="AcylCo_DH/oxidase_C"/>
</dbReference>
<comment type="similarity">
    <text evidence="2 6">Belongs to the acyl-CoA dehydrogenase family.</text>
</comment>
<feature type="domain" description="Acyl-CoA dehydrogenase/oxidase N-terminal" evidence="9">
    <location>
        <begin position="7"/>
        <end position="122"/>
    </location>
</feature>
<dbReference type="Gene3D" id="1.10.540.10">
    <property type="entry name" value="Acyl-CoA dehydrogenase/oxidase, N-terminal domain"/>
    <property type="match status" value="1"/>
</dbReference>
<comment type="cofactor">
    <cofactor evidence="1 6">
        <name>FAD</name>
        <dbReference type="ChEBI" id="CHEBI:57692"/>
    </cofactor>
</comment>
<feature type="domain" description="Acyl-CoA oxidase/dehydrogenase middle" evidence="8">
    <location>
        <begin position="127"/>
        <end position="219"/>
    </location>
</feature>
<dbReference type="SUPFAM" id="SSF47203">
    <property type="entry name" value="Acyl-CoA dehydrogenase C-terminal domain-like"/>
    <property type="match status" value="1"/>
</dbReference>
<keyword evidence="11" id="KW-1185">Reference proteome</keyword>
<evidence type="ECO:0000313" key="10">
    <source>
        <dbReference type="EMBL" id="BBF71917.1"/>
    </source>
</evidence>
<dbReference type="Gene3D" id="1.20.140.10">
    <property type="entry name" value="Butyryl-CoA Dehydrogenase, subunit A, domain 3"/>
    <property type="match status" value="1"/>
</dbReference>
<keyword evidence="4 6" id="KW-0274">FAD</keyword>
<dbReference type="InterPro" id="IPR037069">
    <property type="entry name" value="AcylCoA_DH/ox_N_sf"/>
</dbReference>
<dbReference type="EMBL" id="AP018818">
    <property type="protein sequence ID" value="BBF71917.1"/>
    <property type="molecule type" value="Genomic_DNA"/>
</dbReference>
<dbReference type="InterPro" id="IPR006091">
    <property type="entry name" value="Acyl-CoA_Oxase/DH_mid-dom"/>
</dbReference>
<sequence length="388" mass="42627">MQLAFAPELKAFRAEAADWLDDQLSGPFKALRGRTSQMDMVEERRAWEAALGAARWSVVGWPEQWGGRGASIAQQVIFAEEYARAKAPPRVGHLGVELLGPTLLALGSEEQKTRFLPDIAHGRAIWCQGYSEPGAGSDLANVKTKARLESHRYIIDGQKIWTSMGMIADWCFVVARTEPGSVGNKGLSFLLVPMDQAGVTPRPIRQMTGEAEFAEVFFDGAEALAIDRIGAEGDGWKVAMALLGFERGVSTLAQQMHFRNELDDIIAAAKANGKAIDPLIRQRIAHAHAGLKIMRYSSLRMLSDEAGLSGAAYSYKLYWSQWHKALGELAMDVLGQSGEIGISEERFDALTSMYLMSRSDTIYAGTDQIQRNIISERGLGLPREPRGQ</sequence>
<dbReference type="Proteomes" id="UP001059971">
    <property type="component" value="Chromosome 2"/>
</dbReference>
<evidence type="ECO:0000256" key="2">
    <source>
        <dbReference type="ARBA" id="ARBA00009347"/>
    </source>
</evidence>
<proteinExistence type="inferred from homology"/>
<dbReference type="RefSeq" id="WP_261936826.1">
    <property type="nucleotide sequence ID" value="NZ_AP018818.1"/>
</dbReference>
<name>A0ABM7G780_9SPHN</name>
<dbReference type="InterPro" id="IPR052161">
    <property type="entry name" value="Mycobact_Acyl-CoA_DH"/>
</dbReference>
<dbReference type="PANTHER" id="PTHR43292:SF3">
    <property type="entry name" value="ACYL-COA DEHYDROGENASE FADE29"/>
    <property type="match status" value="1"/>
</dbReference>
<keyword evidence="3 6" id="KW-0285">Flavoprotein</keyword>
<accession>A0ABM7G780</accession>
<dbReference type="Pfam" id="PF02770">
    <property type="entry name" value="Acyl-CoA_dh_M"/>
    <property type="match status" value="1"/>
</dbReference>
<evidence type="ECO:0000313" key="11">
    <source>
        <dbReference type="Proteomes" id="UP001059971"/>
    </source>
</evidence>
<dbReference type="SUPFAM" id="SSF56645">
    <property type="entry name" value="Acyl-CoA dehydrogenase NM domain-like"/>
    <property type="match status" value="1"/>
</dbReference>
<evidence type="ECO:0000256" key="4">
    <source>
        <dbReference type="ARBA" id="ARBA00022827"/>
    </source>
</evidence>
<protein>
    <submittedName>
        <fullName evidence="10">Acyl-CoA dehydrogenase FadE</fullName>
    </submittedName>
</protein>
<dbReference type="Pfam" id="PF00441">
    <property type="entry name" value="Acyl-CoA_dh_1"/>
    <property type="match status" value="1"/>
</dbReference>
<dbReference type="Gene3D" id="2.40.110.10">
    <property type="entry name" value="Butyryl-CoA Dehydrogenase, subunit A, domain 2"/>
    <property type="match status" value="1"/>
</dbReference>
<dbReference type="Pfam" id="PF02771">
    <property type="entry name" value="Acyl-CoA_dh_N"/>
    <property type="match status" value="1"/>
</dbReference>
<dbReference type="InterPro" id="IPR009100">
    <property type="entry name" value="AcylCoA_DH/oxidase_NM_dom_sf"/>
</dbReference>
<dbReference type="InterPro" id="IPR036250">
    <property type="entry name" value="AcylCo_DH-like_C"/>
</dbReference>
<evidence type="ECO:0000256" key="5">
    <source>
        <dbReference type="ARBA" id="ARBA00023002"/>
    </source>
</evidence>
<evidence type="ECO:0000259" key="8">
    <source>
        <dbReference type="Pfam" id="PF02770"/>
    </source>
</evidence>
<evidence type="ECO:0000256" key="3">
    <source>
        <dbReference type="ARBA" id="ARBA00022630"/>
    </source>
</evidence>
<evidence type="ECO:0000259" key="7">
    <source>
        <dbReference type="Pfam" id="PF00441"/>
    </source>
</evidence>
<reference evidence="10" key="1">
    <citation type="submission" date="2018-07" db="EMBL/GenBank/DDBJ databases">
        <title>Complete genome sequence of Sphingomonas bisphenolicum strain AO1, a bisphenol A degradative bacterium isolated from Japanese farm field.</title>
        <authorList>
            <person name="Murakami M."/>
            <person name="Koh M."/>
            <person name="Koba S."/>
            <person name="Matsumura Y."/>
        </authorList>
    </citation>
    <scope>NUCLEOTIDE SEQUENCE</scope>
    <source>
        <strain evidence="10">AO1</strain>
    </source>
</reference>
<feature type="domain" description="Acyl-CoA dehydrogenase/oxidase C-terminal" evidence="7">
    <location>
        <begin position="233"/>
        <end position="378"/>
    </location>
</feature>